<dbReference type="InterPro" id="IPR011992">
    <property type="entry name" value="EF-hand-dom_pair"/>
</dbReference>
<feature type="chain" id="PRO_5029018062" evidence="1">
    <location>
        <begin position="29"/>
        <end position="128"/>
    </location>
</feature>
<dbReference type="EMBL" id="CP060820">
    <property type="protein sequence ID" value="QNP40765.1"/>
    <property type="molecule type" value="Genomic_DNA"/>
</dbReference>
<protein>
    <submittedName>
        <fullName evidence="2">EF-hand domain-containing protein</fullName>
    </submittedName>
</protein>
<feature type="signal peptide" evidence="1">
    <location>
        <begin position="1"/>
        <end position="28"/>
    </location>
</feature>
<gene>
    <name evidence="2" type="ORF">H8B22_00395</name>
</gene>
<keyword evidence="3" id="KW-1185">Reference proteome</keyword>
<proteinExistence type="predicted"/>
<organism evidence="2 3">
    <name type="scientific">Agrilutibacter terrestris</name>
    <dbReference type="NCBI Taxonomy" id="2865112"/>
    <lineage>
        <taxon>Bacteria</taxon>
        <taxon>Pseudomonadati</taxon>
        <taxon>Pseudomonadota</taxon>
        <taxon>Gammaproteobacteria</taxon>
        <taxon>Lysobacterales</taxon>
        <taxon>Lysobacteraceae</taxon>
        <taxon>Agrilutibacter</taxon>
    </lineage>
</organism>
<sequence>MSRNNRNSTVAALGVALAGMVIAGSSFAMQPLAQGYAVAAAKVAPEGKCGEGKCGDAKFNAIDTDDDARVSLAEFLAVAPGQNALFATKDTNHDGYISELESYKSIKGIYESNGRKVPAGLFSKHPSK</sequence>
<evidence type="ECO:0000313" key="2">
    <source>
        <dbReference type="EMBL" id="QNP40765.1"/>
    </source>
</evidence>
<dbReference type="Proteomes" id="UP000516018">
    <property type="component" value="Chromosome"/>
</dbReference>
<accession>A0A7H0FXJ9</accession>
<evidence type="ECO:0000313" key="3">
    <source>
        <dbReference type="Proteomes" id="UP000516018"/>
    </source>
</evidence>
<reference evidence="2 3" key="1">
    <citation type="submission" date="2020-08" db="EMBL/GenBank/DDBJ databases">
        <title>Lysobacter sp. II4 sp. nov., isolated from soil.</title>
        <authorList>
            <person name="Woo C.Y."/>
            <person name="Kim J."/>
        </authorList>
    </citation>
    <scope>NUCLEOTIDE SEQUENCE [LARGE SCALE GENOMIC DNA]</scope>
    <source>
        <strain evidence="2 3">II4</strain>
    </source>
</reference>
<dbReference type="KEGG" id="lsx:H8B22_00395"/>
<evidence type="ECO:0000256" key="1">
    <source>
        <dbReference type="SAM" id="SignalP"/>
    </source>
</evidence>
<name>A0A7H0FXJ9_9GAMM</name>
<keyword evidence="1" id="KW-0732">Signal</keyword>
<dbReference type="AlphaFoldDB" id="A0A7H0FXJ9"/>
<dbReference type="Gene3D" id="1.10.238.10">
    <property type="entry name" value="EF-hand"/>
    <property type="match status" value="1"/>
</dbReference>
<dbReference type="SUPFAM" id="SSF47473">
    <property type="entry name" value="EF-hand"/>
    <property type="match status" value="1"/>
</dbReference>
<dbReference type="RefSeq" id="WP_187712204.1">
    <property type="nucleotide sequence ID" value="NZ_CP060820.1"/>
</dbReference>